<name>A0A4C1WW65_EUMVA</name>
<dbReference type="Proteomes" id="UP000299102">
    <property type="component" value="Unassembled WGS sequence"/>
</dbReference>
<proteinExistence type="predicted"/>
<protein>
    <submittedName>
        <fullName evidence="1">Uncharacterized protein</fullName>
    </submittedName>
</protein>
<sequence length="204" mass="22986">MRQQVGGSRRARTICAGFLLREAIIARHTPLSADNGVLNRSTVQHRSLDRNTVRVTCDLMLRHRKRSQQKTAAKFMELFEIRPTCLTYSPLELNRACRERAGVPLQPPTRLRACPIPISPDSRERGRGQDALWELNYGMARVTVEMVFFPITNSKWSVNCGAVEVAGSRYPAHDAPHTVFARAMRVSAVSRAALYDHFLPMTLA</sequence>
<reference evidence="1 2" key="1">
    <citation type="journal article" date="2019" name="Commun. Biol.">
        <title>The bagworm genome reveals a unique fibroin gene that provides high tensile strength.</title>
        <authorList>
            <person name="Kono N."/>
            <person name="Nakamura H."/>
            <person name="Ohtoshi R."/>
            <person name="Tomita M."/>
            <person name="Numata K."/>
            <person name="Arakawa K."/>
        </authorList>
    </citation>
    <scope>NUCLEOTIDE SEQUENCE [LARGE SCALE GENOMIC DNA]</scope>
</reference>
<evidence type="ECO:0000313" key="2">
    <source>
        <dbReference type="Proteomes" id="UP000299102"/>
    </source>
</evidence>
<dbReference type="EMBL" id="BGZK01000678">
    <property type="protein sequence ID" value="GBP55766.1"/>
    <property type="molecule type" value="Genomic_DNA"/>
</dbReference>
<evidence type="ECO:0000313" key="1">
    <source>
        <dbReference type="EMBL" id="GBP55766.1"/>
    </source>
</evidence>
<dbReference type="AlphaFoldDB" id="A0A4C1WW65"/>
<accession>A0A4C1WW65</accession>
<comment type="caution">
    <text evidence="1">The sequence shown here is derived from an EMBL/GenBank/DDBJ whole genome shotgun (WGS) entry which is preliminary data.</text>
</comment>
<gene>
    <name evidence="1" type="ORF">EVAR_50180_1</name>
</gene>
<organism evidence="1 2">
    <name type="scientific">Eumeta variegata</name>
    <name type="common">Bagworm moth</name>
    <name type="synonym">Eumeta japonica</name>
    <dbReference type="NCBI Taxonomy" id="151549"/>
    <lineage>
        <taxon>Eukaryota</taxon>
        <taxon>Metazoa</taxon>
        <taxon>Ecdysozoa</taxon>
        <taxon>Arthropoda</taxon>
        <taxon>Hexapoda</taxon>
        <taxon>Insecta</taxon>
        <taxon>Pterygota</taxon>
        <taxon>Neoptera</taxon>
        <taxon>Endopterygota</taxon>
        <taxon>Lepidoptera</taxon>
        <taxon>Glossata</taxon>
        <taxon>Ditrysia</taxon>
        <taxon>Tineoidea</taxon>
        <taxon>Psychidae</taxon>
        <taxon>Oiketicinae</taxon>
        <taxon>Eumeta</taxon>
    </lineage>
</organism>
<keyword evidence="2" id="KW-1185">Reference proteome</keyword>